<dbReference type="GO" id="GO:0061929">
    <property type="term" value="F:gamma-glutamylaminecyclotransferase activity"/>
    <property type="evidence" value="ECO:0007669"/>
    <property type="project" value="InterPro"/>
</dbReference>
<evidence type="ECO:0000256" key="3">
    <source>
        <dbReference type="RuleBase" id="RU367036"/>
    </source>
</evidence>
<dbReference type="OrthoDB" id="8538589at2"/>
<dbReference type="SUPFAM" id="SSF110857">
    <property type="entry name" value="Gamma-glutamyl cyclotransferase-like"/>
    <property type="match status" value="1"/>
</dbReference>
<dbReference type="GO" id="GO:0005829">
    <property type="term" value="C:cytosol"/>
    <property type="evidence" value="ECO:0007669"/>
    <property type="project" value="TreeGrafter"/>
</dbReference>
<dbReference type="Gene3D" id="3.10.490.10">
    <property type="entry name" value="Gamma-glutamyl cyclotransferase-like"/>
    <property type="match status" value="1"/>
</dbReference>
<dbReference type="Proteomes" id="UP000014975">
    <property type="component" value="Unassembled WGS sequence"/>
</dbReference>
<reference evidence="5 6" key="1">
    <citation type="journal article" date="2013" name="Genome Announc.">
        <title>Draft genome sequences for three mercury-methylating, sulfate-reducing bacteria.</title>
        <authorList>
            <person name="Brown S.D."/>
            <person name="Hurt R.A.Jr."/>
            <person name="Gilmour C.C."/>
            <person name="Elias D.A."/>
        </authorList>
    </citation>
    <scope>NUCLEOTIDE SEQUENCE [LARGE SCALE GENOMIC DNA]</scope>
    <source>
        <strain evidence="5 6">DSM 16529</strain>
    </source>
</reference>
<comment type="similarity">
    <text evidence="1 3">Belongs to the gamma-glutamylcyclotransferase family.</text>
</comment>
<comment type="caution">
    <text evidence="5">The sequence shown here is derived from an EMBL/GenBank/DDBJ whole genome shotgun (WGS) entry which is preliminary data.</text>
</comment>
<accession>S7TFU8</accession>
<dbReference type="CDD" id="cd06661">
    <property type="entry name" value="GGCT_like"/>
    <property type="match status" value="1"/>
</dbReference>
<evidence type="ECO:0000259" key="4">
    <source>
        <dbReference type="Pfam" id="PF06094"/>
    </source>
</evidence>
<feature type="domain" description="Gamma-glutamylcyclotransferase AIG2-like" evidence="4">
    <location>
        <begin position="6"/>
        <end position="117"/>
    </location>
</feature>
<gene>
    <name evidence="5" type="ORF">dsat_1630</name>
</gene>
<feature type="active site" description="Proton acceptor" evidence="2">
    <location>
        <position position="75"/>
    </location>
</feature>
<dbReference type="STRING" id="1121439.dsat_1630"/>
<dbReference type="eggNOG" id="COG2105">
    <property type="taxonomic scope" value="Bacteria"/>
</dbReference>
<evidence type="ECO:0000256" key="2">
    <source>
        <dbReference type="PIRSR" id="PIRSR639126-1"/>
    </source>
</evidence>
<organism evidence="5 6">
    <name type="scientific">Alkalidesulfovibrio alkalitolerans DSM 16529</name>
    <dbReference type="NCBI Taxonomy" id="1121439"/>
    <lineage>
        <taxon>Bacteria</taxon>
        <taxon>Pseudomonadati</taxon>
        <taxon>Thermodesulfobacteriota</taxon>
        <taxon>Desulfovibrionia</taxon>
        <taxon>Desulfovibrionales</taxon>
        <taxon>Desulfovibrionaceae</taxon>
        <taxon>Alkalidesulfovibrio</taxon>
    </lineage>
</organism>
<dbReference type="PANTHER" id="PTHR12510:SF4">
    <property type="entry name" value="GAMMA-GLUTAMYLAMINECYCLOTRANSFERASE"/>
    <property type="match status" value="1"/>
</dbReference>
<sequence>MNGQLVFVYGTLRRGFSNHHLLAAARPLGGALTRERYALYLGEYPFLSRDQALCRVAGEVYEISQGMLMTLDALEEHPRVYERFVIPVVLDSGREIEAWCYFHPAPRGRLISHGDFSRAARED</sequence>
<name>S7TFU8_9BACT</name>
<evidence type="ECO:0000256" key="1">
    <source>
        <dbReference type="ARBA" id="ARBA00008861"/>
    </source>
</evidence>
<dbReference type="InterPro" id="IPR036568">
    <property type="entry name" value="GGCT-like_sf"/>
</dbReference>
<proteinExistence type="inferred from homology"/>
<dbReference type="AlphaFoldDB" id="S7TFU8"/>
<dbReference type="Pfam" id="PF06094">
    <property type="entry name" value="GGACT"/>
    <property type="match status" value="1"/>
</dbReference>
<dbReference type="InterPro" id="IPR039126">
    <property type="entry name" value="GGACT"/>
</dbReference>
<protein>
    <recommendedName>
        <fullName evidence="3">Gamma-glutamylcyclotransferase family protein</fullName>
    </recommendedName>
</protein>
<evidence type="ECO:0000313" key="5">
    <source>
        <dbReference type="EMBL" id="EPR36102.1"/>
    </source>
</evidence>
<dbReference type="InterPro" id="IPR009288">
    <property type="entry name" value="AIG2-like_dom"/>
</dbReference>
<dbReference type="RefSeq" id="WP_020885516.1">
    <property type="nucleotide sequence ID" value="NZ_ATHI01000001.1"/>
</dbReference>
<dbReference type="PATRIC" id="fig|1121439.3.peg.10"/>
<keyword evidence="6" id="KW-1185">Reference proteome</keyword>
<dbReference type="PANTHER" id="PTHR12510">
    <property type="entry name" value="TROPONIN C-AKIN-1 PROTEIN"/>
    <property type="match status" value="1"/>
</dbReference>
<evidence type="ECO:0000313" key="6">
    <source>
        <dbReference type="Proteomes" id="UP000014975"/>
    </source>
</evidence>
<dbReference type="EMBL" id="ATHI01000001">
    <property type="protein sequence ID" value="EPR36102.1"/>
    <property type="molecule type" value="Genomic_DNA"/>
</dbReference>
<dbReference type="InterPro" id="IPR013024">
    <property type="entry name" value="GGCT-like"/>
</dbReference>